<dbReference type="PANTHER" id="PTHR42928">
    <property type="entry name" value="TRICARBOXYLATE-BINDING PROTEIN"/>
    <property type="match status" value="1"/>
</dbReference>
<dbReference type="EMBL" id="JARJLM010000092">
    <property type="protein sequence ID" value="MDF3832377.1"/>
    <property type="molecule type" value="Genomic_DNA"/>
</dbReference>
<accession>A0ABT6AJ86</accession>
<proteinExistence type="inferred from homology"/>
<dbReference type="PANTHER" id="PTHR42928:SF5">
    <property type="entry name" value="BLR1237 PROTEIN"/>
    <property type="match status" value="1"/>
</dbReference>
<organism evidence="3 4">
    <name type="scientific">Cupriavidus basilensis</name>
    <dbReference type="NCBI Taxonomy" id="68895"/>
    <lineage>
        <taxon>Bacteria</taxon>
        <taxon>Pseudomonadati</taxon>
        <taxon>Pseudomonadota</taxon>
        <taxon>Betaproteobacteria</taxon>
        <taxon>Burkholderiales</taxon>
        <taxon>Burkholderiaceae</taxon>
        <taxon>Cupriavidus</taxon>
    </lineage>
</organism>
<dbReference type="Pfam" id="PF03401">
    <property type="entry name" value="TctC"/>
    <property type="match status" value="1"/>
</dbReference>
<keyword evidence="2" id="KW-0732">Signal</keyword>
<keyword evidence="4" id="KW-1185">Reference proteome</keyword>
<sequence length="321" mass="33851">MRTAFSSGVAIAMSMACAGVSAEPAYPSRPIRIIVPFTAGSTSDITARAVAARIGPPLGQPVIVENRPGANGMLGMQATARSIPDGYTLVLSSASSTMVPPALLKAPPFDPRKHFTPISLVAATPLLLVTRKDASINSISDLIAQAKRAPGTVTYGSSAGLYQLAMESLNQQAGTDIAPIPYKGPTEAETDLVGGRITVAPDSVGPILPHIRSGRIKPLAMLSAKRSDALPDTPTMQELGYKDFDFTGWLGLLAPAGTPPEIVRRLNVEIVKAVESGEVRHQFSLLGIEAKSSTPEAYTSLIARDTARYVRIAELARIEKQ</sequence>
<dbReference type="PROSITE" id="PS51257">
    <property type="entry name" value="PROKAR_LIPOPROTEIN"/>
    <property type="match status" value="1"/>
</dbReference>
<comment type="similarity">
    <text evidence="1">Belongs to the UPF0065 (bug) family.</text>
</comment>
<evidence type="ECO:0000256" key="1">
    <source>
        <dbReference type="ARBA" id="ARBA00006987"/>
    </source>
</evidence>
<protein>
    <submittedName>
        <fullName evidence="3">Tripartite tricarboxylate transporter substrate binding protein</fullName>
    </submittedName>
</protein>
<feature type="chain" id="PRO_5045407732" evidence="2">
    <location>
        <begin position="19"/>
        <end position="321"/>
    </location>
</feature>
<gene>
    <name evidence="3" type="ORF">P3W85_05375</name>
</gene>
<comment type="caution">
    <text evidence="3">The sequence shown here is derived from an EMBL/GenBank/DDBJ whole genome shotgun (WGS) entry which is preliminary data.</text>
</comment>
<evidence type="ECO:0000256" key="2">
    <source>
        <dbReference type="SAM" id="SignalP"/>
    </source>
</evidence>
<dbReference type="SUPFAM" id="SSF53850">
    <property type="entry name" value="Periplasmic binding protein-like II"/>
    <property type="match status" value="1"/>
</dbReference>
<dbReference type="Gene3D" id="3.40.190.10">
    <property type="entry name" value="Periplasmic binding protein-like II"/>
    <property type="match status" value="1"/>
</dbReference>
<dbReference type="Proteomes" id="UP001216674">
    <property type="component" value="Unassembled WGS sequence"/>
</dbReference>
<name>A0ABT6AJ86_9BURK</name>
<feature type="signal peptide" evidence="2">
    <location>
        <begin position="1"/>
        <end position="18"/>
    </location>
</feature>
<dbReference type="InterPro" id="IPR005064">
    <property type="entry name" value="BUG"/>
</dbReference>
<reference evidence="3 4" key="1">
    <citation type="submission" date="2023-03" db="EMBL/GenBank/DDBJ databases">
        <title>Draft assemblies of triclosan tolerant bacteria isolated from returned activated sludge.</title>
        <authorList>
            <person name="Van Hamelsveld S."/>
        </authorList>
    </citation>
    <scope>NUCLEOTIDE SEQUENCE [LARGE SCALE GENOMIC DNA]</scope>
    <source>
        <strain evidence="3 4">GW210010_S58</strain>
    </source>
</reference>
<dbReference type="CDD" id="cd07012">
    <property type="entry name" value="PBP2_Bug_TTT"/>
    <property type="match status" value="1"/>
</dbReference>
<dbReference type="RefSeq" id="WP_276264007.1">
    <property type="nucleotide sequence ID" value="NZ_JARJLM010000092.1"/>
</dbReference>
<dbReference type="InterPro" id="IPR042100">
    <property type="entry name" value="Bug_dom1"/>
</dbReference>
<dbReference type="PIRSF" id="PIRSF017082">
    <property type="entry name" value="YflP"/>
    <property type="match status" value="1"/>
</dbReference>
<evidence type="ECO:0000313" key="4">
    <source>
        <dbReference type="Proteomes" id="UP001216674"/>
    </source>
</evidence>
<evidence type="ECO:0000313" key="3">
    <source>
        <dbReference type="EMBL" id="MDF3832377.1"/>
    </source>
</evidence>
<dbReference type="Gene3D" id="3.40.190.150">
    <property type="entry name" value="Bordetella uptake gene, domain 1"/>
    <property type="match status" value="1"/>
</dbReference>